<evidence type="ECO:0000256" key="3">
    <source>
        <dbReference type="ARBA" id="ARBA00008705"/>
    </source>
</evidence>
<name>A0A6P4YQ39_BRABE</name>
<protein>
    <submittedName>
        <fullName evidence="12">Endoplasmic reticulum-Golgi intermediate compartment protein 2-like</fullName>
    </submittedName>
</protein>
<dbReference type="GO" id="GO:0019825">
    <property type="term" value="F:oxygen binding"/>
    <property type="evidence" value="ECO:0007669"/>
    <property type="project" value="InterPro"/>
</dbReference>
<dbReference type="PROSITE" id="PS01033">
    <property type="entry name" value="GLOBIN"/>
    <property type="match status" value="1"/>
</dbReference>
<dbReference type="InterPro" id="IPR039542">
    <property type="entry name" value="Erv_N"/>
</dbReference>
<dbReference type="CDD" id="cd01040">
    <property type="entry name" value="Mb-like"/>
    <property type="match status" value="1"/>
</dbReference>
<accession>A0A6P4YQ39</accession>
<dbReference type="InterPro" id="IPR000971">
    <property type="entry name" value="Globin"/>
</dbReference>
<dbReference type="InterPro" id="IPR009050">
    <property type="entry name" value="Globin-like_sf"/>
</dbReference>
<evidence type="ECO:0000256" key="5">
    <source>
        <dbReference type="ARBA" id="ARBA00022692"/>
    </source>
</evidence>
<proteinExistence type="inferred from homology"/>
<dbReference type="Pfam" id="PF13850">
    <property type="entry name" value="ERGIC_N"/>
    <property type="match status" value="1"/>
</dbReference>
<dbReference type="GO" id="GO:0033116">
    <property type="term" value="C:endoplasmic reticulum-Golgi intermediate compartment membrane"/>
    <property type="evidence" value="ECO:0007669"/>
    <property type="project" value="UniProtKB-SubCell"/>
</dbReference>
<comment type="similarity">
    <text evidence="2">Belongs to the ERGIC family.</text>
</comment>
<dbReference type="Pfam" id="PF07970">
    <property type="entry name" value="COPIIcoated_ERV"/>
    <property type="match status" value="1"/>
</dbReference>
<dbReference type="InterPro" id="IPR045888">
    <property type="entry name" value="Erv"/>
</dbReference>
<evidence type="ECO:0000259" key="10">
    <source>
        <dbReference type="PROSITE" id="PS01033"/>
    </source>
</evidence>
<evidence type="ECO:0000256" key="8">
    <source>
        <dbReference type="ARBA" id="ARBA00023004"/>
    </source>
</evidence>
<evidence type="ECO:0000256" key="6">
    <source>
        <dbReference type="ARBA" id="ARBA00022892"/>
    </source>
</evidence>
<keyword evidence="9" id="KW-0472">Membrane</keyword>
<comment type="similarity">
    <text evidence="3">Belongs to the globin family.</text>
</comment>
<dbReference type="PANTHER" id="PTHR10984">
    <property type="entry name" value="ENDOPLASMIC RETICULUM-GOLGI INTERMEDIATE COMPARTMENT PROTEIN"/>
    <property type="match status" value="1"/>
</dbReference>
<dbReference type="Gene3D" id="1.10.490.10">
    <property type="entry name" value="Globins"/>
    <property type="match status" value="1"/>
</dbReference>
<keyword evidence="4" id="KW-0479">Metal-binding</keyword>
<keyword evidence="6" id="KW-0931">ER-Golgi transport</keyword>
<dbReference type="SUPFAM" id="SSF46458">
    <property type="entry name" value="Globin-like"/>
    <property type="match status" value="1"/>
</dbReference>
<dbReference type="OrthoDB" id="5541786at2759"/>
<evidence type="ECO:0000256" key="1">
    <source>
        <dbReference type="ARBA" id="ARBA00004457"/>
    </source>
</evidence>
<dbReference type="InterPro" id="IPR044399">
    <property type="entry name" value="Mb-like_M"/>
</dbReference>
<dbReference type="InterPro" id="IPR012936">
    <property type="entry name" value="Erv_C"/>
</dbReference>
<dbReference type="KEGG" id="bbel:109475419"/>
<dbReference type="GO" id="GO:0030134">
    <property type="term" value="C:COPII-coated ER to Golgi transport vesicle"/>
    <property type="evidence" value="ECO:0007669"/>
    <property type="project" value="TreeGrafter"/>
</dbReference>
<evidence type="ECO:0000256" key="9">
    <source>
        <dbReference type="ARBA" id="ARBA00023136"/>
    </source>
</evidence>
<comment type="subcellular location">
    <subcellularLocation>
        <location evidence="1">Endoplasmic reticulum-Golgi intermediate compartment membrane</location>
        <topology evidence="1">Multi-pass membrane protein</topology>
    </subcellularLocation>
</comment>
<sequence>MGLTSEDKSAVLESWAKMSGPTFQDAGEKVFLLLLKTDSTKAMFPKFRDIPYDKLAGHPDVREHGGKVMQVLDDFIKGLDSAGDAAVEKVGLLHKGVGVTHENIDLMKPALIAFLGEMGCSSAAGAWENLWARFMEVHRTCPVTAGLIATTLRVNKKDVSKVVVTGAGCEGHFESSTSSPIVVKYDTKDDPYISATASFLKTLYDKRYSYIQPLPWKPGLRFGLADGYINLRMQRESDRGSFITPAEVVTPSELENMRRRLSRVRRESVGLVRRVDAFPKLPDDCREKSTTGATVSLLCFAAIAILVTSEVQRYGRSEIRYQYEVDKEVSEKLNMSVDITVAMPCEYVGADVTNSLGHYWSLRDQMTYFELTEKQKREQRKLQSLRRAINAKRSLRDVILQSGLDTSRTVIRHDHTTLYKKQVDACRFHGQLEIDKVSGTLHIMAGRSVQHGSGHNHYLAPDLLQSDEPVTYNFSHRIDRLSFGALTPGILNPLDGEEKNTDTGNMLYQYVVQVVPTTVRTRRISAQTHQFAVTEREKAVEAAYGRVRSGAAGIYIAFELSSIRVHISEEEKSLGHLAVRLCGIIGGVYTTSGVLYSLMATLTAQIFKKDAAVQELQETVTTDGSVQEQEETLTVELH</sequence>
<evidence type="ECO:0000256" key="7">
    <source>
        <dbReference type="ARBA" id="ARBA00022989"/>
    </source>
</evidence>
<feature type="domain" description="Globin" evidence="10">
    <location>
        <begin position="2"/>
        <end position="128"/>
    </location>
</feature>
<dbReference type="GeneID" id="109475419"/>
<dbReference type="AlphaFoldDB" id="A0A6P4YQ39"/>
<keyword evidence="8" id="KW-0408">Iron</keyword>
<dbReference type="GO" id="GO:0006890">
    <property type="term" value="P:retrograde vesicle-mediated transport, Golgi to endoplasmic reticulum"/>
    <property type="evidence" value="ECO:0007669"/>
    <property type="project" value="TreeGrafter"/>
</dbReference>
<keyword evidence="7" id="KW-1133">Transmembrane helix</keyword>
<reference evidence="12" key="1">
    <citation type="submission" date="2025-08" db="UniProtKB">
        <authorList>
            <consortium name="RefSeq"/>
        </authorList>
    </citation>
    <scope>IDENTIFICATION</scope>
    <source>
        <tissue evidence="12">Gonad</tissue>
    </source>
</reference>
<dbReference type="Pfam" id="PF00042">
    <property type="entry name" value="Globin"/>
    <property type="match status" value="1"/>
</dbReference>
<keyword evidence="6" id="KW-0813">Transport</keyword>
<keyword evidence="4" id="KW-0349">Heme</keyword>
<dbReference type="RefSeq" id="XP_019631580.1">
    <property type="nucleotide sequence ID" value="XM_019776021.1"/>
</dbReference>
<keyword evidence="11" id="KW-1185">Reference proteome</keyword>
<evidence type="ECO:0000256" key="2">
    <source>
        <dbReference type="ARBA" id="ARBA00005648"/>
    </source>
</evidence>
<organism evidence="11 12">
    <name type="scientific">Branchiostoma belcheri</name>
    <name type="common">Amphioxus</name>
    <dbReference type="NCBI Taxonomy" id="7741"/>
    <lineage>
        <taxon>Eukaryota</taxon>
        <taxon>Metazoa</taxon>
        <taxon>Chordata</taxon>
        <taxon>Cephalochordata</taxon>
        <taxon>Leptocardii</taxon>
        <taxon>Amphioxiformes</taxon>
        <taxon>Branchiostomatidae</taxon>
        <taxon>Branchiostoma</taxon>
    </lineage>
</organism>
<dbReference type="GO" id="GO:0020037">
    <property type="term" value="F:heme binding"/>
    <property type="evidence" value="ECO:0007669"/>
    <property type="project" value="InterPro"/>
</dbReference>
<evidence type="ECO:0000256" key="4">
    <source>
        <dbReference type="ARBA" id="ARBA00022617"/>
    </source>
</evidence>
<evidence type="ECO:0000313" key="12">
    <source>
        <dbReference type="RefSeq" id="XP_019631580.1"/>
    </source>
</evidence>
<dbReference type="Proteomes" id="UP000515135">
    <property type="component" value="Unplaced"/>
</dbReference>
<gene>
    <name evidence="12" type="primary">LOC109475419</name>
</gene>
<dbReference type="GO" id="GO:0005783">
    <property type="term" value="C:endoplasmic reticulum"/>
    <property type="evidence" value="ECO:0007669"/>
    <property type="project" value="TreeGrafter"/>
</dbReference>
<evidence type="ECO:0000313" key="11">
    <source>
        <dbReference type="Proteomes" id="UP000515135"/>
    </source>
</evidence>
<dbReference type="PANTHER" id="PTHR10984:SF30">
    <property type="entry name" value="ENDOPLASMIC RETICULUM-GOLGI INTERMEDIATE COMPARTMENT PROTEIN 2"/>
    <property type="match status" value="1"/>
</dbReference>
<dbReference type="InterPro" id="IPR012292">
    <property type="entry name" value="Globin/Proto"/>
</dbReference>
<keyword evidence="5" id="KW-0812">Transmembrane</keyword>
<dbReference type="GO" id="GO:0006888">
    <property type="term" value="P:endoplasmic reticulum to Golgi vesicle-mediated transport"/>
    <property type="evidence" value="ECO:0007669"/>
    <property type="project" value="TreeGrafter"/>
</dbReference>